<evidence type="ECO:0000256" key="11">
    <source>
        <dbReference type="SAM" id="MobiDB-lite"/>
    </source>
</evidence>
<dbReference type="OrthoDB" id="422187at2759"/>
<evidence type="ECO:0000256" key="8">
    <source>
        <dbReference type="ARBA" id="ARBA00022840"/>
    </source>
</evidence>
<name>A0A9J6BK06_POLVA</name>
<feature type="compositionally biased region" description="Basic and acidic residues" evidence="11">
    <location>
        <begin position="283"/>
        <end position="292"/>
    </location>
</feature>
<feature type="domain" description="Cytidyltransferase-like" evidence="12">
    <location>
        <begin position="8"/>
        <end position="211"/>
    </location>
</feature>
<dbReference type="Gene3D" id="3.40.50.620">
    <property type="entry name" value="HUPs"/>
    <property type="match status" value="1"/>
</dbReference>
<dbReference type="PANTHER" id="PTHR12039:SF0">
    <property type="entry name" value="NICOTINAMIDE-NUCLEOTIDE ADENYLYLTRANSFERASE"/>
    <property type="match status" value="1"/>
</dbReference>
<dbReference type="NCBIfam" id="TIGR00482">
    <property type="entry name" value="nicotinate (nicotinamide) nucleotide adenylyltransferase"/>
    <property type="match status" value="1"/>
</dbReference>
<keyword evidence="7" id="KW-0547">Nucleotide-binding</keyword>
<comment type="catalytic activity">
    <reaction evidence="10">
        <text>nicotinate beta-D-ribonucleotide + ATP + H(+) = deamido-NAD(+) + diphosphate</text>
        <dbReference type="Rhea" id="RHEA:22860"/>
        <dbReference type="ChEBI" id="CHEBI:15378"/>
        <dbReference type="ChEBI" id="CHEBI:30616"/>
        <dbReference type="ChEBI" id="CHEBI:33019"/>
        <dbReference type="ChEBI" id="CHEBI:57502"/>
        <dbReference type="ChEBI" id="CHEBI:58437"/>
        <dbReference type="EC" id="2.7.7.18"/>
    </reaction>
</comment>
<evidence type="ECO:0000256" key="1">
    <source>
        <dbReference type="ARBA" id="ARBA00004658"/>
    </source>
</evidence>
<sequence>MTNKVMLIACGSYNPVTPMHLRMFEIANDHFTQLGTTEVVGGIVSPVHDLYGKKGLASQTHRIAMLKLALKTSNWIRVSEWETQQEGWTRTRNTLQYHQNYLNSIIRDLNGMNSSNLPSWVPENIRQIKEPVQLKLLCGADLLESFATPGLWEKEDLEAILGQHGIVVISRNGSDVERFIFESDLLSQYRPNINIVTNWIANEVSSTLARRFISRGLSVKYIIDDYVIEYINKHGLYRTLTTTADETSKFILPPTSTTTTEISVIDLTPISPESESSTFNESYVKKQNEKNESSVVEEYESMDETDFPPPPPPIASTKSSLTVDYITGSSSSLQKVFCCASSDGTAIRLMRPGSAVQVHDDEKEDNDKSDKVSENEQYDAQTHPINTPDDDYGAADDTPTPSPRSPEQIEIIAPDEDQTDSESLNAPISKAHGRFSPKSYDEMIKFVFTEHGIRVISDKEYVV</sequence>
<organism evidence="13 14">
    <name type="scientific">Polypedilum vanderplanki</name>
    <name type="common">Sleeping chironomid midge</name>
    <dbReference type="NCBI Taxonomy" id="319348"/>
    <lineage>
        <taxon>Eukaryota</taxon>
        <taxon>Metazoa</taxon>
        <taxon>Ecdysozoa</taxon>
        <taxon>Arthropoda</taxon>
        <taxon>Hexapoda</taxon>
        <taxon>Insecta</taxon>
        <taxon>Pterygota</taxon>
        <taxon>Neoptera</taxon>
        <taxon>Endopterygota</taxon>
        <taxon>Diptera</taxon>
        <taxon>Nematocera</taxon>
        <taxon>Chironomoidea</taxon>
        <taxon>Chironomidae</taxon>
        <taxon>Chironominae</taxon>
        <taxon>Polypedilum</taxon>
        <taxon>Polypedilum</taxon>
    </lineage>
</organism>
<keyword evidence="6" id="KW-0548">Nucleotidyltransferase</keyword>
<dbReference type="InterPro" id="IPR005248">
    <property type="entry name" value="NadD/NMNAT"/>
</dbReference>
<gene>
    <name evidence="13" type="ORF">PVAND_000352</name>
</gene>
<evidence type="ECO:0000256" key="5">
    <source>
        <dbReference type="ARBA" id="ARBA00022679"/>
    </source>
</evidence>
<dbReference type="InterPro" id="IPR014729">
    <property type="entry name" value="Rossmann-like_a/b/a_fold"/>
</dbReference>
<evidence type="ECO:0000256" key="3">
    <source>
        <dbReference type="ARBA" id="ARBA00007064"/>
    </source>
</evidence>
<feature type="compositionally biased region" description="Acidic residues" evidence="11">
    <location>
        <begin position="295"/>
        <end position="306"/>
    </location>
</feature>
<comment type="pathway">
    <text evidence="2">Cofactor biosynthesis; NAD(+) biosynthesis; deamido-NAD(+) from nicotinate D-ribonucleotide: step 1/1.</text>
</comment>
<evidence type="ECO:0000256" key="4">
    <source>
        <dbReference type="ARBA" id="ARBA00022642"/>
    </source>
</evidence>
<keyword evidence="9" id="KW-0520">NAD</keyword>
<dbReference type="InterPro" id="IPR051182">
    <property type="entry name" value="Euk_NMN_adenylyltrnsfrase"/>
</dbReference>
<evidence type="ECO:0000313" key="13">
    <source>
        <dbReference type="EMBL" id="KAG5670066.1"/>
    </source>
</evidence>
<keyword evidence="8" id="KW-0067">ATP-binding</keyword>
<comment type="caution">
    <text evidence="13">The sequence shown here is derived from an EMBL/GenBank/DDBJ whole genome shotgun (WGS) entry which is preliminary data.</text>
</comment>
<accession>A0A9J6BK06</accession>
<evidence type="ECO:0000256" key="10">
    <source>
        <dbReference type="ARBA" id="ARBA00048721"/>
    </source>
</evidence>
<proteinExistence type="inferred from homology"/>
<evidence type="ECO:0000313" key="14">
    <source>
        <dbReference type="Proteomes" id="UP001107558"/>
    </source>
</evidence>
<dbReference type="Pfam" id="PF01467">
    <property type="entry name" value="CTP_transf_like"/>
    <property type="match status" value="1"/>
</dbReference>
<evidence type="ECO:0000256" key="7">
    <source>
        <dbReference type="ARBA" id="ARBA00022741"/>
    </source>
</evidence>
<dbReference type="CDD" id="cd09286">
    <property type="entry name" value="NMNAT_Eukarya"/>
    <property type="match status" value="1"/>
</dbReference>
<reference evidence="13" key="1">
    <citation type="submission" date="2021-03" db="EMBL/GenBank/DDBJ databases">
        <title>Chromosome level genome of the anhydrobiotic midge Polypedilum vanderplanki.</title>
        <authorList>
            <person name="Yoshida Y."/>
            <person name="Kikawada T."/>
            <person name="Gusev O."/>
        </authorList>
    </citation>
    <scope>NUCLEOTIDE SEQUENCE</scope>
    <source>
        <strain evidence="13">NIAS01</strain>
        <tissue evidence="13">Whole body or cell culture</tissue>
    </source>
</reference>
<dbReference type="AlphaFoldDB" id="A0A9J6BK06"/>
<dbReference type="InterPro" id="IPR004821">
    <property type="entry name" value="Cyt_trans-like"/>
</dbReference>
<feature type="region of interest" description="Disordered" evidence="11">
    <location>
        <begin position="351"/>
        <end position="435"/>
    </location>
</feature>
<dbReference type="GO" id="GO:0005524">
    <property type="term" value="F:ATP binding"/>
    <property type="evidence" value="ECO:0007669"/>
    <property type="project" value="UniProtKB-KW"/>
</dbReference>
<dbReference type="GO" id="GO:0004515">
    <property type="term" value="F:nicotinate-nucleotide adenylyltransferase activity"/>
    <property type="evidence" value="ECO:0007669"/>
    <property type="project" value="UniProtKB-EC"/>
</dbReference>
<comment type="similarity">
    <text evidence="3">Belongs to the eukaryotic NMN adenylyltransferase family.</text>
</comment>
<protein>
    <recommendedName>
        <fullName evidence="12">Cytidyltransferase-like domain-containing protein</fullName>
    </recommendedName>
</protein>
<dbReference type="FunFam" id="3.40.50.620:FF:000191">
    <property type="entry name" value="Nicotinamide-nucleotide adenylyltransferase"/>
    <property type="match status" value="1"/>
</dbReference>
<dbReference type="PANTHER" id="PTHR12039">
    <property type="entry name" value="NICOTINAMIDE MONONUCLEOTIDE ADENYLYLTRANSFERASE"/>
    <property type="match status" value="1"/>
</dbReference>
<keyword evidence="4" id="KW-0662">Pyridine nucleotide biosynthesis</keyword>
<dbReference type="GO" id="GO:0000309">
    <property type="term" value="F:nicotinamide-nucleotide adenylyltransferase activity"/>
    <property type="evidence" value="ECO:0007669"/>
    <property type="project" value="InterPro"/>
</dbReference>
<comment type="pathway">
    <text evidence="1">Cofactor biosynthesis; NAD(+) biosynthesis; NAD(+) from nicotinamide D-ribonucleotide: step 1/1.</text>
</comment>
<dbReference type="GO" id="GO:0009435">
    <property type="term" value="P:NAD+ biosynthetic process"/>
    <property type="evidence" value="ECO:0007669"/>
    <property type="project" value="InterPro"/>
</dbReference>
<evidence type="ECO:0000256" key="6">
    <source>
        <dbReference type="ARBA" id="ARBA00022695"/>
    </source>
</evidence>
<evidence type="ECO:0000256" key="2">
    <source>
        <dbReference type="ARBA" id="ARBA00005019"/>
    </source>
</evidence>
<dbReference type="SUPFAM" id="SSF52374">
    <property type="entry name" value="Nucleotidylyl transferase"/>
    <property type="match status" value="1"/>
</dbReference>
<feature type="region of interest" description="Disordered" evidence="11">
    <location>
        <begin position="273"/>
        <end position="318"/>
    </location>
</feature>
<evidence type="ECO:0000259" key="12">
    <source>
        <dbReference type="Pfam" id="PF01467"/>
    </source>
</evidence>
<keyword evidence="14" id="KW-1185">Reference proteome</keyword>
<keyword evidence="5" id="KW-0808">Transferase</keyword>
<dbReference type="InterPro" id="IPR045094">
    <property type="entry name" value="NMNAT_euk"/>
</dbReference>
<dbReference type="Proteomes" id="UP001107558">
    <property type="component" value="Chromosome 3"/>
</dbReference>
<evidence type="ECO:0000256" key="9">
    <source>
        <dbReference type="ARBA" id="ARBA00023027"/>
    </source>
</evidence>
<dbReference type="EMBL" id="JADBJN010000003">
    <property type="protein sequence ID" value="KAG5670066.1"/>
    <property type="molecule type" value="Genomic_DNA"/>
</dbReference>
<feature type="compositionally biased region" description="Basic and acidic residues" evidence="11">
    <location>
        <begin position="358"/>
        <end position="374"/>
    </location>
</feature>